<sequence>MTKNYNSAHTKPHPSGGEAMPRDLLVRKASKSSTAVGKRKVTYGGGPGQDPAQLTNTAAKRPKLQNAVTAQVGTQPIPTPNPSCDPASDGSSDRASSSSQGPAASDQSVLPRALTSLTAAIVAGSLTQTQPPQAASAQASQPSLSSCPIDWTIPALGKIAPELKETYLLRAPWSPNAKPFGEVAKLWNKKSGETKSDEGLRKRFKRANRFIYLATGTYFPESTMGLKDLLPKVPTQNSAQPDSPPNFDYDPEPSKRTQYKKPTRFPKTKRYFTEAQAEHVESRKTEKAAIEREDLADRVKIRLFGEVYTIGNKTRMKNSEFYNWIQRELPPALLKKVRHVDEYPGLPLTTIPSPVFFDDGEMDGWIRFPSHEDYGEEEEFYEYGEFDYKEVAGKEEELSAWKQIKKAKKKEQKRIATVKDHLGL</sequence>
<dbReference type="OrthoDB" id="3791649at2759"/>
<evidence type="ECO:0000313" key="3">
    <source>
        <dbReference type="Proteomes" id="UP000193144"/>
    </source>
</evidence>
<evidence type="ECO:0000313" key="2">
    <source>
        <dbReference type="EMBL" id="ORY09840.1"/>
    </source>
</evidence>
<dbReference type="Proteomes" id="UP000193144">
    <property type="component" value="Unassembled WGS sequence"/>
</dbReference>
<feature type="compositionally biased region" description="Polar residues" evidence="1">
    <location>
        <begin position="66"/>
        <end position="76"/>
    </location>
</feature>
<dbReference type="EMBL" id="MCFA01000081">
    <property type="protein sequence ID" value="ORY09840.1"/>
    <property type="molecule type" value="Genomic_DNA"/>
</dbReference>
<gene>
    <name evidence="2" type="ORF">BCR34DRAFT_589043</name>
</gene>
<dbReference type="AlphaFoldDB" id="A0A1Y1ZHV2"/>
<accession>A0A1Y1ZHV2</accession>
<protein>
    <submittedName>
        <fullName evidence="2">Uncharacterized protein</fullName>
    </submittedName>
</protein>
<comment type="caution">
    <text evidence="2">The sequence shown here is derived from an EMBL/GenBank/DDBJ whole genome shotgun (WGS) entry which is preliminary data.</text>
</comment>
<feature type="compositionally biased region" description="Low complexity" evidence="1">
    <location>
        <begin position="85"/>
        <end position="103"/>
    </location>
</feature>
<feature type="region of interest" description="Disordered" evidence="1">
    <location>
        <begin position="1"/>
        <end position="108"/>
    </location>
</feature>
<name>A0A1Y1ZHV2_9PLEO</name>
<feature type="region of interest" description="Disordered" evidence="1">
    <location>
        <begin position="229"/>
        <end position="260"/>
    </location>
</feature>
<reference evidence="2 3" key="1">
    <citation type="submission" date="2016-07" db="EMBL/GenBank/DDBJ databases">
        <title>Pervasive Adenine N6-methylation of Active Genes in Fungi.</title>
        <authorList>
            <consortium name="DOE Joint Genome Institute"/>
            <person name="Mondo S.J."/>
            <person name="Dannebaum R.O."/>
            <person name="Kuo R.C."/>
            <person name="Labutti K."/>
            <person name="Haridas S."/>
            <person name="Kuo A."/>
            <person name="Salamov A."/>
            <person name="Ahrendt S.R."/>
            <person name="Lipzen A."/>
            <person name="Sullivan W."/>
            <person name="Andreopoulos W.B."/>
            <person name="Clum A."/>
            <person name="Lindquist E."/>
            <person name="Daum C."/>
            <person name="Ramamoorthy G.K."/>
            <person name="Gryganskyi A."/>
            <person name="Culley D."/>
            <person name="Magnuson J.K."/>
            <person name="James T.Y."/>
            <person name="O'Malley M.A."/>
            <person name="Stajich J.E."/>
            <person name="Spatafora J.W."/>
            <person name="Visel A."/>
            <person name="Grigoriev I.V."/>
        </authorList>
    </citation>
    <scope>NUCLEOTIDE SEQUENCE [LARGE SCALE GENOMIC DNA]</scope>
    <source>
        <strain evidence="2 3">CBS 115471</strain>
    </source>
</reference>
<evidence type="ECO:0000256" key="1">
    <source>
        <dbReference type="SAM" id="MobiDB-lite"/>
    </source>
</evidence>
<keyword evidence="3" id="KW-1185">Reference proteome</keyword>
<organism evidence="2 3">
    <name type="scientific">Clohesyomyces aquaticus</name>
    <dbReference type="NCBI Taxonomy" id="1231657"/>
    <lineage>
        <taxon>Eukaryota</taxon>
        <taxon>Fungi</taxon>
        <taxon>Dikarya</taxon>
        <taxon>Ascomycota</taxon>
        <taxon>Pezizomycotina</taxon>
        <taxon>Dothideomycetes</taxon>
        <taxon>Pleosporomycetidae</taxon>
        <taxon>Pleosporales</taxon>
        <taxon>Lindgomycetaceae</taxon>
        <taxon>Clohesyomyces</taxon>
    </lineage>
</organism>
<proteinExistence type="predicted"/>